<protein>
    <submittedName>
        <fullName evidence="2">Uncharacterized protein</fullName>
    </submittedName>
</protein>
<evidence type="ECO:0000313" key="2">
    <source>
        <dbReference type="EMBL" id="MFB9074610.1"/>
    </source>
</evidence>
<sequence>MRVRSTSAWMAAAGPTVSEDFPSRRKPASSRSWTCSPATVRRRDRGAHPARATRSSVSRSPGSRESCMASTVSMSRPSGSGAARSSIHGADLPGSAAPFGVRTRIPWSWAEAR</sequence>
<feature type="compositionally biased region" description="Low complexity" evidence="1">
    <location>
        <begin position="54"/>
        <end position="66"/>
    </location>
</feature>
<name>A0ABV5G6Q6_9MICC</name>
<proteinExistence type="predicted"/>
<feature type="region of interest" description="Disordered" evidence="1">
    <location>
        <begin position="1"/>
        <end position="99"/>
    </location>
</feature>
<dbReference type="EMBL" id="JBHMFI010000002">
    <property type="protein sequence ID" value="MFB9074610.1"/>
    <property type="molecule type" value="Genomic_DNA"/>
</dbReference>
<accession>A0ABV5G6Q6</accession>
<evidence type="ECO:0000256" key="1">
    <source>
        <dbReference type="SAM" id="MobiDB-lite"/>
    </source>
</evidence>
<feature type="compositionally biased region" description="Low complexity" evidence="1">
    <location>
        <begin position="73"/>
        <end position="86"/>
    </location>
</feature>
<keyword evidence="3" id="KW-1185">Reference proteome</keyword>
<gene>
    <name evidence="2" type="ORF">ACFFX0_26840</name>
</gene>
<evidence type="ECO:0000313" key="3">
    <source>
        <dbReference type="Proteomes" id="UP001589575"/>
    </source>
</evidence>
<organism evidence="2 3">
    <name type="scientific">Citricoccus parietis</name>
    <dbReference type="NCBI Taxonomy" id="592307"/>
    <lineage>
        <taxon>Bacteria</taxon>
        <taxon>Bacillati</taxon>
        <taxon>Actinomycetota</taxon>
        <taxon>Actinomycetes</taxon>
        <taxon>Micrococcales</taxon>
        <taxon>Micrococcaceae</taxon>
        <taxon>Citricoccus</taxon>
    </lineage>
</organism>
<dbReference type="Proteomes" id="UP001589575">
    <property type="component" value="Unassembled WGS sequence"/>
</dbReference>
<comment type="caution">
    <text evidence="2">The sequence shown here is derived from an EMBL/GenBank/DDBJ whole genome shotgun (WGS) entry which is preliminary data.</text>
</comment>
<reference evidence="2 3" key="1">
    <citation type="submission" date="2024-09" db="EMBL/GenBank/DDBJ databases">
        <authorList>
            <person name="Sun Q."/>
            <person name="Mori K."/>
        </authorList>
    </citation>
    <scope>NUCLEOTIDE SEQUENCE [LARGE SCALE GENOMIC DNA]</scope>
    <source>
        <strain evidence="2 3">CCM 7609</strain>
    </source>
</reference>